<comment type="caution">
    <text evidence="1">The sequence shown here is derived from an EMBL/GenBank/DDBJ whole genome shotgun (WGS) entry which is preliminary data.</text>
</comment>
<sequence length="67" mass="7619">MSVFLLYYPFFLSLFSRRNQKKVVETTALKEAASNDKTLEKETNNGKMVEEATAKPETTAKCLEVEV</sequence>
<proteinExistence type="predicted"/>
<reference evidence="1 2" key="1">
    <citation type="submission" date="2018-01" db="EMBL/GenBank/DDBJ databases">
        <title>Comparison of the Chinese Bamboo Partridge and Red Junglefowl genome sequences highlights the importance of demography in genome evolution.</title>
        <authorList>
            <person name="Tiley G.P."/>
            <person name="Kimball R.T."/>
            <person name="Braun E.L."/>
            <person name="Burleigh J.G."/>
        </authorList>
    </citation>
    <scope>NUCLEOTIDE SEQUENCE [LARGE SCALE GENOMIC DNA]</scope>
    <source>
        <strain evidence="1">RTK389</strain>
        <tissue evidence="1">Blood</tissue>
    </source>
</reference>
<dbReference type="EMBL" id="PPHD01025567">
    <property type="protein sequence ID" value="POI27070.1"/>
    <property type="molecule type" value="Genomic_DNA"/>
</dbReference>
<dbReference type="Proteomes" id="UP000237246">
    <property type="component" value="Unassembled WGS sequence"/>
</dbReference>
<protein>
    <submittedName>
        <fullName evidence="1">Uncharacterized protein</fullName>
    </submittedName>
</protein>
<organism evidence="1 2">
    <name type="scientific">Bambusicola thoracicus</name>
    <name type="common">Chinese bamboo-partridge</name>
    <name type="synonym">Perdix thoracica</name>
    <dbReference type="NCBI Taxonomy" id="9083"/>
    <lineage>
        <taxon>Eukaryota</taxon>
        <taxon>Metazoa</taxon>
        <taxon>Chordata</taxon>
        <taxon>Craniata</taxon>
        <taxon>Vertebrata</taxon>
        <taxon>Euteleostomi</taxon>
        <taxon>Archelosauria</taxon>
        <taxon>Archosauria</taxon>
        <taxon>Dinosauria</taxon>
        <taxon>Saurischia</taxon>
        <taxon>Theropoda</taxon>
        <taxon>Coelurosauria</taxon>
        <taxon>Aves</taxon>
        <taxon>Neognathae</taxon>
        <taxon>Galloanserae</taxon>
        <taxon>Galliformes</taxon>
        <taxon>Phasianidae</taxon>
        <taxon>Perdicinae</taxon>
        <taxon>Bambusicola</taxon>
    </lineage>
</organism>
<dbReference type="AlphaFoldDB" id="A0A2P4SSI1"/>
<gene>
    <name evidence="1" type="ORF">CIB84_009180</name>
</gene>
<accession>A0A2P4SSI1</accession>
<dbReference type="OrthoDB" id="8952307at2759"/>
<keyword evidence="2" id="KW-1185">Reference proteome</keyword>
<name>A0A2P4SSI1_BAMTH</name>
<evidence type="ECO:0000313" key="1">
    <source>
        <dbReference type="EMBL" id="POI27070.1"/>
    </source>
</evidence>
<evidence type="ECO:0000313" key="2">
    <source>
        <dbReference type="Proteomes" id="UP000237246"/>
    </source>
</evidence>